<name>A0ABU8SLP8_9LACO</name>
<comment type="caution">
    <text evidence="2">The sequence shown here is derived from an EMBL/GenBank/DDBJ whole genome shotgun (WGS) entry which is preliminary data.</text>
</comment>
<dbReference type="RefSeq" id="WP_339960694.1">
    <property type="nucleotide sequence ID" value="NZ_JAWMWH010000003.1"/>
</dbReference>
<gene>
    <name evidence="2" type="ORF">R4146_06725</name>
</gene>
<keyword evidence="1" id="KW-0732">Signal</keyword>
<accession>A0ABU8SLP8</accession>
<organism evidence="2 3">
    <name type="scientific">Nicoliella lavandulae</name>
    <dbReference type="NCBI Taxonomy" id="3082954"/>
    <lineage>
        <taxon>Bacteria</taxon>
        <taxon>Bacillati</taxon>
        <taxon>Bacillota</taxon>
        <taxon>Bacilli</taxon>
        <taxon>Lactobacillales</taxon>
        <taxon>Lactobacillaceae</taxon>
        <taxon>Nicoliella</taxon>
    </lineage>
</organism>
<dbReference type="EMBL" id="JAWMWH010000003">
    <property type="protein sequence ID" value="MEJ6400838.1"/>
    <property type="molecule type" value="Genomic_DNA"/>
</dbReference>
<feature type="signal peptide" evidence="1">
    <location>
        <begin position="1"/>
        <end position="23"/>
    </location>
</feature>
<dbReference type="Proteomes" id="UP001370590">
    <property type="component" value="Unassembled WGS sequence"/>
</dbReference>
<sequence length="142" mass="16310">MKIKLIIVSIVVAFMSMPVIANASSLPKSLTAHKWYQTTDLSQGGYHDKTYFSKNSMKTYGYDFRKSPIAKGWKVYKFSNIKKYNKNMYAVDSRLSPSKKKYKMLLTIKGDQVWFATRTKEHINGQYGYAGPTSHETFVLAK</sequence>
<protein>
    <submittedName>
        <fullName evidence="2">Uncharacterized protein</fullName>
    </submittedName>
</protein>
<reference evidence="2 3" key="1">
    <citation type="submission" date="2023-10" db="EMBL/GenBank/DDBJ databases">
        <title>Nicoliella lavandulae sp. nov. isolated from Lavandula angustifolia flowers.</title>
        <authorList>
            <person name="Alcantara C."/>
            <person name="Zuniga M."/>
            <person name="Landete J.M."/>
            <person name="Monedero V."/>
        </authorList>
    </citation>
    <scope>NUCLEOTIDE SEQUENCE [LARGE SCALE GENOMIC DNA]</scope>
    <source>
        <strain evidence="2 3">Es01</strain>
    </source>
</reference>
<evidence type="ECO:0000313" key="3">
    <source>
        <dbReference type="Proteomes" id="UP001370590"/>
    </source>
</evidence>
<evidence type="ECO:0000313" key="2">
    <source>
        <dbReference type="EMBL" id="MEJ6400838.1"/>
    </source>
</evidence>
<proteinExistence type="predicted"/>
<evidence type="ECO:0000256" key="1">
    <source>
        <dbReference type="SAM" id="SignalP"/>
    </source>
</evidence>
<keyword evidence="3" id="KW-1185">Reference proteome</keyword>
<feature type="chain" id="PRO_5046906627" evidence="1">
    <location>
        <begin position="24"/>
        <end position="142"/>
    </location>
</feature>